<evidence type="ECO:0000313" key="1">
    <source>
        <dbReference type="EMBL" id="GAA1513726.1"/>
    </source>
</evidence>
<reference evidence="1 2" key="1">
    <citation type="journal article" date="2019" name="Int. J. Syst. Evol. Microbiol.">
        <title>The Global Catalogue of Microorganisms (GCM) 10K type strain sequencing project: providing services to taxonomists for standard genome sequencing and annotation.</title>
        <authorList>
            <consortium name="The Broad Institute Genomics Platform"/>
            <consortium name="The Broad Institute Genome Sequencing Center for Infectious Disease"/>
            <person name="Wu L."/>
            <person name="Ma J."/>
        </authorList>
    </citation>
    <scope>NUCLEOTIDE SEQUENCE [LARGE SCALE GENOMIC DNA]</scope>
    <source>
        <strain evidence="1 2">JCM 15933</strain>
    </source>
</reference>
<protein>
    <submittedName>
        <fullName evidence="1">Uncharacterized protein</fullName>
    </submittedName>
</protein>
<keyword evidence="2" id="KW-1185">Reference proteome</keyword>
<organism evidence="1 2">
    <name type="scientific">Dactylosporangium maewongense</name>
    <dbReference type="NCBI Taxonomy" id="634393"/>
    <lineage>
        <taxon>Bacteria</taxon>
        <taxon>Bacillati</taxon>
        <taxon>Actinomycetota</taxon>
        <taxon>Actinomycetes</taxon>
        <taxon>Micromonosporales</taxon>
        <taxon>Micromonosporaceae</taxon>
        <taxon>Dactylosporangium</taxon>
    </lineage>
</organism>
<accession>A0ABN2A923</accession>
<dbReference type="RefSeq" id="WP_344502521.1">
    <property type="nucleotide sequence ID" value="NZ_BAAAQD010000005.1"/>
</dbReference>
<name>A0ABN2A923_9ACTN</name>
<evidence type="ECO:0000313" key="2">
    <source>
        <dbReference type="Proteomes" id="UP001501470"/>
    </source>
</evidence>
<dbReference type="Proteomes" id="UP001501470">
    <property type="component" value="Unassembled WGS sequence"/>
</dbReference>
<comment type="caution">
    <text evidence="1">The sequence shown here is derived from an EMBL/GenBank/DDBJ whole genome shotgun (WGS) entry which is preliminary data.</text>
</comment>
<sequence>MTDPAHPAPTSVAALVSARRPADVVTAAGHHLGDLLTGTGFAWSTRRRNLTRTVESVTHEVSLQPSSMNRAAGTITVQTVLILHDAALTTWRRANPGRCLVPDQDSWAIGHPLGYAAGRANGYVYGDFPDGQIDLTDPARRPAALATFAAVVRDAVLPWFDEAGDPDRAVVTVPGDRTNSPSSLVEWLAARDRPDLVEPYLERCLRRNPTWGDRLRLGHELAAAGRHPFPTYGGDLAVCLGWSASPASARSGMGTRGAAGGGEVA</sequence>
<proteinExistence type="predicted"/>
<dbReference type="EMBL" id="BAAAQD010000005">
    <property type="protein sequence ID" value="GAA1513726.1"/>
    <property type="molecule type" value="Genomic_DNA"/>
</dbReference>
<gene>
    <name evidence="1" type="ORF">GCM10009827_030400</name>
</gene>